<dbReference type="RefSeq" id="WP_203903735.1">
    <property type="nucleotide sequence ID" value="NZ_BOPF01000034.1"/>
</dbReference>
<dbReference type="GO" id="GO:0004016">
    <property type="term" value="F:adenylate cyclase activity"/>
    <property type="evidence" value="ECO:0007669"/>
    <property type="project" value="TreeGrafter"/>
</dbReference>
<name>A0A8J3YV01_9ACTN</name>
<dbReference type="Proteomes" id="UP000619260">
    <property type="component" value="Unassembled WGS sequence"/>
</dbReference>
<feature type="domain" description="HTH luxR-type" evidence="4">
    <location>
        <begin position="887"/>
        <end position="952"/>
    </location>
</feature>
<reference evidence="5" key="1">
    <citation type="submission" date="2021-01" db="EMBL/GenBank/DDBJ databases">
        <title>Whole genome shotgun sequence of Virgisporangium aliadipatigenens NBRC 105644.</title>
        <authorList>
            <person name="Komaki H."/>
            <person name="Tamura T."/>
        </authorList>
    </citation>
    <scope>NUCLEOTIDE SEQUENCE</scope>
    <source>
        <strain evidence="5">NBRC 105644</strain>
    </source>
</reference>
<feature type="compositionally biased region" description="Pro residues" evidence="3">
    <location>
        <begin position="525"/>
        <end position="534"/>
    </location>
</feature>
<dbReference type="PROSITE" id="PS50043">
    <property type="entry name" value="HTH_LUXR_2"/>
    <property type="match status" value="1"/>
</dbReference>
<dbReference type="GO" id="GO:0005737">
    <property type="term" value="C:cytoplasm"/>
    <property type="evidence" value="ECO:0007669"/>
    <property type="project" value="TreeGrafter"/>
</dbReference>
<dbReference type="GO" id="GO:0003677">
    <property type="term" value="F:DNA binding"/>
    <property type="evidence" value="ECO:0007669"/>
    <property type="project" value="InterPro"/>
</dbReference>
<dbReference type="PANTHER" id="PTHR16305">
    <property type="entry name" value="TESTICULAR SOLUBLE ADENYLYL CYCLASE"/>
    <property type="match status" value="1"/>
</dbReference>
<dbReference type="PANTHER" id="PTHR16305:SF35">
    <property type="entry name" value="TRANSCRIPTIONAL ACTIVATOR DOMAIN"/>
    <property type="match status" value="1"/>
</dbReference>
<dbReference type="SMART" id="SM00421">
    <property type="entry name" value="HTH_LUXR"/>
    <property type="match status" value="1"/>
</dbReference>
<dbReference type="Gene3D" id="1.10.10.10">
    <property type="entry name" value="Winged helix-like DNA-binding domain superfamily/Winged helix DNA-binding domain"/>
    <property type="match status" value="1"/>
</dbReference>
<dbReference type="InterPro" id="IPR041664">
    <property type="entry name" value="AAA_16"/>
</dbReference>
<dbReference type="CDD" id="cd06170">
    <property type="entry name" value="LuxR_C_like"/>
    <property type="match status" value="1"/>
</dbReference>
<keyword evidence="2" id="KW-0067">ATP-binding</keyword>
<dbReference type="PRINTS" id="PR00038">
    <property type="entry name" value="HTHLUXR"/>
</dbReference>
<feature type="region of interest" description="Disordered" evidence="3">
    <location>
        <begin position="523"/>
        <end position="552"/>
    </location>
</feature>
<organism evidence="5 6">
    <name type="scientific">Virgisporangium aliadipatigenens</name>
    <dbReference type="NCBI Taxonomy" id="741659"/>
    <lineage>
        <taxon>Bacteria</taxon>
        <taxon>Bacillati</taxon>
        <taxon>Actinomycetota</taxon>
        <taxon>Actinomycetes</taxon>
        <taxon>Micromonosporales</taxon>
        <taxon>Micromonosporaceae</taxon>
        <taxon>Virgisporangium</taxon>
    </lineage>
</organism>
<evidence type="ECO:0000256" key="2">
    <source>
        <dbReference type="ARBA" id="ARBA00022840"/>
    </source>
</evidence>
<dbReference type="InterPro" id="IPR036388">
    <property type="entry name" value="WH-like_DNA-bd_sf"/>
</dbReference>
<evidence type="ECO:0000256" key="3">
    <source>
        <dbReference type="SAM" id="MobiDB-lite"/>
    </source>
</evidence>
<dbReference type="SUPFAM" id="SSF52540">
    <property type="entry name" value="P-loop containing nucleoside triphosphate hydrolases"/>
    <property type="match status" value="1"/>
</dbReference>
<keyword evidence="1" id="KW-0547">Nucleotide-binding</keyword>
<comment type="caution">
    <text evidence="5">The sequence shown here is derived from an EMBL/GenBank/DDBJ whole genome shotgun (WGS) entry which is preliminary data.</text>
</comment>
<evidence type="ECO:0000313" key="5">
    <source>
        <dbReference type="EMBL" id="GIJ50301.1"/>
    </source>
</evidence>
<dbReference type="InterPro" id="IPR016032">
    <property type="entry name" value="Sig_transdc_resp-reg_C-effctor"/>
</dbReference>
<proteinExistence type="predicted"/>
<gene>
    <name evidence="5" type="ORF">Val02_71870</name>
</gene>
<dbReference type="EMBL" id="BOPF01000034">
    <property type="protein sequence ID" value="GIJ50301.1"/>
    <property type="molecule type" value="Genomic_DNA"/>
</dbReference>
<evidence type="ECO:0000313" key="6">
    <source>
        <dbReference type="Proteomes" id="UP000619260"/>
    </source>
</evidence>
<dbReference type="SUPFAM" id="SSF46894">
    <property type="entry name" value="C-terminal effector domain of the bipartite response regulators"/>
    <property type="match status" value="1"/>
</dbReference>
<protein>
    <submittedName>
        <fullName evidence="5">LuxR family transcriptional regulator</fullName>
    </submittedName>
</protein>
<accession>A0A8J3YV01</accession>
<dbReference type="AlphaFoldDB" id="A0A8J3YV01"/>
<dbReference type="InterPro" id="IPR027417">
    <property type="entry name" value="P-loop_NTPase"/>
</dbReference>
<dbReference type="GO" id="GO:0006355">
    <property type="term" value="P:regulation of DNA-templated transcription"/>
    <property type="evidence" value="ECO:0007669"/>
    <property type="project" value="InterPro"/>
</dbReference>
<dbReference type="InterPro" id="IPR000792">
    <property type="entry name" value="Tscrpt_reg_LuxR_C"/>
</dbReference>
<dbReference type="Pfam" id="PF13191">
    <property type="entry name" value="AAA_16"/>
    <property type="match status" value="1"/>
</dbReference>
<dbReference type="GO" id="GO:0005524">
    <property type="term" value="F:ATP binding"/>
    <property type="evidence" value="ECO:0007669"/>
    <property type="project" value="UniProtKB-KW"/>
</dbReference>
<keyword evidence="6" id="KW-1185">Reference proteome</keyword>
<evidence type="ECO:0000259" key="4">
    <source>
        <dbReference type="PROSITE" id="PS50043"/>
    </source>
</evidence>
<sequence>MLYGRTDECAAVDALLAGAVEGRSGALVLRGEAGIGKSALLAYAAAQAGDATQAGNAARAGEGKQWKILRGTGIESESEFPFAAVHQLLRPVADLIDAVPERPGAALRGAFGLGPAGGGDRFLISLGVLSVLAEAAESGPVLCLVDDAHWLDGASAGALTFVARRLDAEGVVMLFAARDGDPATFAAPGLPELTLAGLDAPAAGALLAARSTVELPGSVRDSLVASTAGNPLALLELPGSLSGAQLSGREPLPRRLPVGADVEQVFLDRVRRQDPATQTLLLVAAAEETGDPGVVLRAASALGVAAGALDAAERAGLIRVNDRSIAFCHPLVRTAVYRGATFWQRREAQRALADVLAGADEDRRAWHLAAAALGPDEEVAALLHDSAERARARGGHAAAATAFERAAALTLEAQRRGERLADAADAAWQAGLPERAKSLVDGAAELASTVPLRARVAHLRGSIAAVSGELTAAYATLVAAAEPIATTEPARAAAMLTEAGQSAWLAGDVRGLHAVATRLAALPHTAPPSAPPAAAPNEQTAAAHSGPTGGAAQAAVPMSAELILGLDRLLSGDTARAVGHLREVAARATQSPDLRAVMLTAAGSMFLGDDSVALGLFSTGVARARSAGAAAVLPALLAPLSSLEAWTGRFAAATANATEGLRIAHDTGQENPGAHLHAVLSWINAVHGREGECRAHAEAAISRAIGHRLGPSAGIAGWALALLDLACRRPDEARDRLAALAEAGPGDSHPVVAIFSAADLVEAAVRTDRLDLAHHAVERLASWAGHTGSVWGAALVARGKGLLAEGSAADRHFTEALALHTRGGRPFDAARTALLYGEVLRRRRRRADARVHLRTAHETFERLGLRPWADLAGTELRATGETARKRRPDTATALTPQEVQIVRIVGEGATNREVAAQLFLSPRTVDYHLRKVFAKLGVTSRAELILAARADR</sequence>
<dbReference type="Pfam" id="PF00196">
    <property type="entry name" value="GerE"/>
    <property type="match status" value="1"/>
</dbReference>
<evidence type="ECO:0000256" key="1">
    <source>
        <dbReference type="ARBA" id="ARBA00022741"/>
    </source>
</evidence>